<protein>
    <submittedName>
        <fullName evidence="1">Uncharacterized protein</fullName>
    </submittedName>
</protein>
<dbReference type="AlphaFoldDB" id="A0A645GUB0"/>
<gene>
    <name evidence="1" type="ORF">SDC9_177899</name>
</gene>
<dbReference type="EMBL" id="VSSQ01081541">
    <property type="protein sequence ID" value="MPN30428.1"/>
    <property type="molecule type" value="Genomic_DNA"/>
</dbReference>
<sequence>MLKISKLIERVDFEQIQQFIKIHLTTSFVGIQVKAFESDLEFRVFKNPVDHVDKVL</sequence>
<name>A0A645GUB0_9ZZZZ</name>
<evidence type="ECO:0000313" key="1">
    <source>
        <dbReference type="EMBL" id="MPN30428.1"/>
    </source>
</evidence>
<comment type="caution">
    <text evidence="1">The sequence shown here is derived from an EMBL/GenBank/DDBJ whole genome shotgun (WGS) entry which is preliminary data.</text>
</comment>
<proteinExistence type="predicted"/>
<reference evidence="1" key="1">
    <citation type="submission" date="2019-08" db="EMBL/GenBank/DDBJ databases">
        <authorList>
            <person name="Kucharzyk K."/>
            <person name="Murdoch R.W."/>
            <person name="Higgins S."/>
            <person name="Loffler F."/>
        </authorList>
    </citation>
    <scope>NUCLEOTIDE SEQUENCE</scope>
</reference>
<organism evidence="1">
    <name type="scientific">bioreactor metagenome</name>
    <dbReference type="NCBI Taxonomy" id="1076179"/>
    <lineage>
        <taxon>unclassified sequences</taxon>
        <taxon>metagenomes</taxon>
        <taxon>ecological metagenomes</taxon>
    </lineage>
</organism>
<accession>A0A645GUB0</accession>